<gene>
    <name evidence="1" type="ORF">HDC02632</name>
</gene>
<name>Q6IHG3_DROME</name>
<dbReference type="EMBL" id="BK003453">
    <property type="protein sequence ID" value="DAA03652.1"/>
    <property type="molecule type" value="Genomic_DNA"/>
</dbReference>
<sequence length="106" mass="12127">MGHDGVEWVQCKKVESMDERWRAAGGEEHVAALHAIHMSGPQLFAFGQDFRKDGCLFEGLWGNIPNKIAEPEQLRRNLLAFKGALPTCFLMSLYRNVLLRSLWLDR</sequence>
<accession>Q6IHG3</accession>
<organism evidence="1">
    <name type="scientific">Drosophila melanogaster</name>
    <name type="common">Fruit fly</name>
    <dbReference type="NCBI Taxonomy" id="7227"/>
    <lineage>
        <taxon>Eukaryota</taxon>
        <taxon>Metazoa</taxon>
        <taxon>Ecdysozoa</taxon>
        <taxon>Arthropoda</taxon>
        <taxon>Hexapoda</taxon>
        <taxon>Insecta</taxon>
        <taxon>Pterygota</taxon>
        <taxon>Neoptera</taxon>
        <taxon>Endopterygota</taxon>
        <taxon>Diptera</taxon>
        <taxon>Brachycera</taxon>
        <taxon>Muscomorpha</taxon>
        <taxon>Ephydroidea</taxon>
        <taxon>Drosophilidae</taxon>
        <taxon>Drosophila</taxon>
        <taxon>Sophophora</taxon>
    </lineage>
</organism>
<reference evidence="1" key="1">
    <citation type="journal article" date="2003" name="Genome Biol.">
        <title>An integrated gene annotation and transcriptional profiling approach towards the full gene content of the Drosophila genome.</title>
        <authorList>
            <person name="Hild M."/>
            <person name="Beckmann B."/>
            <person name="Haas S.A."/>
            <person name="Koch B."/>
            <person name="Solovyev V."/>
            <person name="Busold C."/>
            <person name="Fellenberg K."/>
            <person name="Boutros M."/>
            <person name="Vingron M."/>
            <person name="Sauer F."/>
            <person name="Hoheisel J.D."/>
            <person name="Paro R."/>
        </authorList>
    </citation>
    <scope>NUCLEOTIDE SEQUENCE</scope>
</reference>
<evidence type="ECO:0000313" key="1">
    <source>
        <dbReference type="EMBL" id="DAA03652.1"/>
    </source>
</evidence>
<protein>
    <submittedName>
        <fullName evidence="1">HDC02632</fullName>
    </submittedName>
</protein>
<dbReference type="AlphaFoldDB" id="Q6IHG3"/>
<proteinExistence type="predicted"/>